<evidence type="ECO:0000313" key="5">
    <source>
        <dbReference type="EMBL" id="KAF5857209.1"/>
    </source>
</evidence>
<dbReference type="SMART" id="SM00906">
    <property type="entry name" value="Fungal_trans"/>
    <property type="match status" value="1"/>
</dbReference>
<dbReference type="GO" id="GO:0008270">
    <property type="term" value="F:zinc ion binding"/>
    <property type="evidence" value="ECO:0007669"/>
    <property type="project" value="InterPro"/>
</dbReference>
<name>A0A8H5ZZC7_PETAA</name>
<dbReference type="InterPro" id="IPR052761">
    <property type="entry name" value="Fungal_Detox/Toxin_TFs"/>
</dbReference>
<evidence type="ECO:0000259" key="4">
    <source>
        <dbReference type="SMART" id="SM00906"/>
    </source>
</evidence>
<dbReference type="PANTHER" id="PTHR47425:SF2">
    <property type="entry name" value="FARB-RELATED"/>
    <property type="match status" value="1"/>
</dbReference>
<gene>
    <name evidence="5" type="ORF">ETB97_006051</name>
</gene>
<evidence type="ECO:0000256" key="2">
    <source>
        <dbReference type="ARBA" id="ARBA00023163"/>
    </source>
</evidence>
<organism evidence="5 6">
    <name type="scientific">Petromyces alliaceus</name>
    <name type="common">Aspergillus alliaceus</name>
    <dbReference type="NCBI Taxonomy" id="209559"/>
    <lineage>
        <taxon>Eukaryota</taxon>
        <taxon>Fungi</taxon>
        <taxon>Dikarya</taxon>
        <taxon>Ascomycota</taxon>
        <taxon>Pezizomycotina</taxon>
        <taxon>Eurotiomycetes</taxon>
        <taxon>Eurotiomycetidae</taxon>
        <taxon>Eurotiales</taxon>
        <taxon>Aspergillaceae</taxon>
        <taxon>Aspergillus</taxon>
        <taxon>Aspergillus subgen. Circumdati</taxon>
    </lineage>
</organism>
<dbReference type="Pfam" id="PF04082">
    <property type="entry name" value="Fungal_trans"/>
    <property type="match status" value="1"/>
</dbReference>
<dbReference type="InterPro" id="IPR007219">
    <property type="entry name" value="XnlR_reg_dom"/>
</dbReference>
<dbReference type="Proteomes" id="UP000541154">
    <property type="component" value="Unassembled WGS sequence"/>
</dbReference>
<comment type="caution">
    <text evidence="5">The sequence shown here is derived from an EMBL/GenBank/DDBJ whole genome shotgun (WGS) entry which is preliminary data.</text>
</comment>
<dbReference type="AlphaFoldDB" id="A0A8H5ZZC7"/>
<reference evidence="5 6" key="1">
    <citation type="submission" date="2019-04" db="EMBL/GenBank/DDBJ databases">
        <title>Aspergillus burnettii sp. nov., novel species from soil in southeast Queensland.</title>
        <authorList>
            <person name="Gilchrist C.L.M."/>
            <person name="Pitt J.I."/>
            <person name="Lange L."/>
            <person name="Lacey H.J."/>
            <person name="Vuong D."/>
            <person name="Midgley D.J."/>
            <person name="Greenfield P."/>
            <person name="Bradbury M."/>
            <person name="Lacey E."/>
            <person name="Busk P.K."/>
            <person name="Pilgaard B."/>
            <person name="Chooi Y.H."/>
            <person name="Piggott A.M."/>
        </authorList>
    </citation>
    <scope>NUCLEOTIDE SEQUENCE [LARGE SCALE GENOMIC DNA]</scope>
    <source>
        <strain evidence="5 6">FRR 5400</strain>
    </source>
</reference>
<keyword evidence="2" id="KW-0804">Transcription</keyword>
<dbReference type="CDD" id="cd12148">
    <property type="entry name" value="fungal_TF_MHR"/>
    <property type="match status" value="1"/>
</dbReference>
<dbReference type="GO" id="GO:0006351">
    <property type="term" value="P:DNA-templated transcription"/>
    <property type="evidence" value="ECO:0007669"/>
    <property type="project" value="InterPro"/>
</dbReference>
<dbReference type="PANTHER" id="PTHR47425">
    <property type="entry name" value="FARB-RELATED"/>
    <property type="match status" value="1"/>
</dbReference>
<keyword evidence="6" id="KW-1185">Reference proteome</keyword>
<evidence type="ECO:0000256" key="3">
    <source>
        <dbReference type="ARBA" id="ARBA00023242"/>
    </source>
</evidence>
<keyword evidence="3" id="KW-0539">Nucleus</keyword>
<evidence type="ECO:0000313" key="6">
    <source>
        <dbReference type="Proteomes" id="UP000541154"/>
    </source>
</evidence>
<accession>A0A8H5ZZC7</accession>
<dbReference type="EMBL" id="SPNV01000269">
    <property type="protein sequence ID" value="KAF5857209.1"/>
    <property type="molecule type" value="Genomic_DNA"/>
</dbReference>
<keyword evidence="1" id="KW-0805">Transcription regulation</keyword>
<feature type="domain" description="Xylanolytic transcriptional activator regulatory" evidence="4">
    <location>
        <begin position="137"/>
        <end position="209"/>
    </location>
</feature>
<evidence type="ECO:0000256" key="1">
    <source>
        <dbReference type="ARBA" id="ARBA00023015"/>
    </source>
</evidence>
<protein>
    <recommendedName>
        <fullName evidence="4">Xylanolytic transcriptional activator regulatory domain-containing protein</fullName>
    </recommendedName>
</protein>
<sequence>MGFFESEKIRFLASRGALAIPEAGVRDELIGAFVLYVHPYMPVLDLQEFFDSIRQTQNSDPVSLILLQAILFAGCAFVDMPLLERTGYQTRRDARKAFYVKVKYLYELDWEPDPIPVIQALLLITYWFESPEDQKDPWYWLGVCRLLANRIGLGRNQKSVRSPPKSWRLSRRLWWLCILQDRVIAITTRKPLQFKEDINMPLLTLEDFETQPIDTGIASLRDSAFLNDAVIRQTLARLCIEKIKLGLLIARILTQNYTPSSISESPVSSVMLYSPNHPLTNLSMNISIRRNLEEWRNSLPDDCVFPAPSTYARQQDPDDRVLLLHRAVLRMFSLMAFGLFYRPLLSANRDPLYEAHFPRCDVKRTVTDVADETARMAEFFYERNMVQNLPPYATTFFISALPTFIVQINSRTEALCDNPRFQFRWCSQAIFQQRDIWPTADHAYALIQAMVSKAQLQDDQGLIPEGLSSEDTGSDTVFPSRELVLPVPATSMLIPDGNMNVVGVLPENIENGAAWLEFNAIFNQYCNSVEAYPAG</sequence>
<proteinExistence type="predicted"/>
<dbReference type="GO" id="GO:0003677">
    <property type="term" value="F:DNA binding"/>
    <property type="evidence" value="ECO:0007669"/>
    <property type="project" value="InterPro"/>
</dbReference>